<dbReference type="AlphaFoldDB" id="W1DH79"/>
<dbReference type="EMBL" id="CBWK010000242">
    <property type="protein sequence ID" value="CDL08783.1"/>
    <property type="molecule type" value="Genomic_DNA"/>
</dbReference>
<evidence type="ECO:0000313" key="2">
    <source>
        <dbReference type="EMBL" id="CDL08783.1"/>
    </source>
</evidence>
<protein>
    <submittedName>
        <fullName evidence="2">Major type 1 subunit fimbrin (Pilin)</fullName>
    </submittedName>
</protein>
<comment type="caution">
    <text evidence="2">The sequence shown here is derived from an EMBL/GenBank/DDBJ whole genome shotgun (WGS) entry which is preliminary data.</text>
</comment>
<dbReference type="InterPro" id="IPR036937">
    <property type="entry name" value="Adhesion_dom_fimbrial_sf"/>
</dbReference>
<evidence type="ECO:0000259" key="1">
    <source>
        <dbReference type="Pfam" id="PF00419"/>
    </source>
</evidence>
<dbReference type="GO" id="GO:0007155">
    <property type="term" value="P:cell adhesion"/>
    <property type="evidence" value="ECO:0007669"/>
    <property type="project" value="InterPro"/>
</dbReference>
<dbReference type="InterPro" id="IPR000259">
    <property type="entry name" value="Adhesion_dom_fimbrial"/>
</dbReference>
<dbReference type="Gene3D" id="2.60.40.1090">
    <property type="entry name" value="Fimbrial-type adhesion domain"/>
    <property type="match status" value="1"/>
</dbReference>
<dbReference type="Proteomes" id="UP000019183">
    <property type="component" value="Unassembled WGS sequence"/>
</dbReference>
<dbReference type="Pfam" id="PF00419">
    <property type="entry name" value="Fimbrial"/>
    <property type="match status" value="1"/>
</dbReference>
<keyword evidence="3" id="KW-1185">Reference proteome</keyword>
<sequence>MRVILQLKKVGIKLTDRNNTPVTLDKPFDPNVDPSITVNADGTGTFNLKAYYYTWDKDNAEAGDGNATARFTIMQE</sequence>
<name>W1DH79_KLEPN</name>
<feature type="domain" description="Fimbrial-type adhesion" evidence="1">
    <location>
        <begin position="8"/>
        <end position="73"/>
    </location>
</feature>
<accession>W1DH79</accession>
<proteinExistence type="predicted"/>
<evidence type="ECO:0000313" key="3">
    <source>
        <dbReference type="Proteomes" id="UP000019183"/>
    </source>
</evidence>
<dbReference type="InterPro" id="IPR008966">
    <property type="entry name" value="Adhesion_dom_sf"/>
</dbReference>
<dbReference type="GO" id="GO:0009289">
    <property type="term" value="C:pilus"/>
    <property type="evidence" value="ECO:0007669"/>
    <property type="project" value="InterPro"/>
</dbReference>
<dbReference type="SUPFAM" id="SSF49401">
    <property type="entry name" value="Bacterial adhesins"/>
    <property type="match status" value="1"/>
</dbReference>
<reference evidence="2" key="1">
    <citation type="submission" date="2013-10" db="EMBL/GenBank/DDBJ databases">
        <title>Antibiotic resistance diversity of beta-lactamase producers in the General Hospital Vienna.</title>
        <authorList>
            <person name="Barisic I."/>
            <person name="Mitteregger D."/>
            <person name="Hirschl A.M."/>
            <person name="Noehammer C."/>
            <person name="Wiesinger-Mayr H."/>
        </authorList>
    </citation>
    <scope>NUCLEOTIDE SEQUENCE [LARGE SCALE GENOMIC DNA]</scope>
    <source>
        <strain evidence="2">IS43</strain>
    </source>
</reference>
<organism evidence="2 3">
    <name type="scientific">Klebsiella pneumoniae IS43</name>
    <dbReference type="NCBI Taxonomy" id="1432552"/>
    <lineage>
        <taxon>Bacteria</taxon>
        <taxon>Pseudomonadati</taxon>
        <taxon>Pseudomonadota</taxon>
        <taxon>Gammaproteobacteria</taxon>
        <taxon>Enterobacterales</taxon>
        <taxon>Enterobacteriaceae</taxon>
        <taxon>Klebsiella/Raoultella group</taxon>
        <taxon>Klebsiella</taxon>
        <taxon>Klebsiella pneumoniae complex</taxon>
    </lineage>
</organism>